<proteinExistence type="predicted"/>
<feature type="region of interest" description="Disordered" evidence="1">
    <location>
        <begin position="246"/>
        <end position="318"/>
    </location>
</feature>
<dbReference type="RefSeq" id="WP_221238473.1">
    <property type="nucleotide sequence ID" value="NZ_JACIGK010000022.1"/>
</dbReference>
<dbReference type="PANTHER" id="PTHR12390">
    <property type="entry name" value="UROPORPHYRINOGEN III SYNTHASE"/>
    <property type="match status" value="1"/>
</dbReference>
<dbReference type="AlphaFoldDB" id="A0A7W6REP1"/>
<evidence type="ECO:0000313" key="5">
    <source>
        <dbReference type="Proteomes" id="UP000554286"/>
    </source>
</evidence>
<comment type="caution">
    <text evidence="4">The sequence shown here is derived from an EMBL/GenBank/DDBJ whole genome shotgun (WGS) entry which is preliminary data.</text>
</comment>
<dbReference type="PANTHER" id="PTHR12390:SF0">
    <property type="entry name" value="UROPORPHYRINOGEN-III SYNTHASE"/>
    <property type="match status" value="1"/>
</dbReference>
<keyword evidence="2" id="KW-0472">Membrane</keyword>
<dbReference type="InterPro" id="IPR039793">
    <property type="entry name" value="UROS/Hem4"/>
</dbReference>
<dbReference type="Gene3D" id="3.40.50.10090">
    <property type="match status" value="2"/>
</dbReference>
<evidence type="ECO:0000256" key="2">
    <source>
        <dbReference type="SAM" id="Phobius"/>
    </source>
</evidence>
<keyword evidence="2" id="KW-0812">Transmembrane</keyword>
<feature type="transmembrane region" description="Helical" evidence="2">
    <location>
        <begin position="331"/>
        <end position="352"/>
    </location>
</feature>
<dbReference type="GO" id="GO:0005829">
    <property type="term" value="C:cytosol"/>
    <property type="evidence" value="ECO:0007669"/>
    <property type="project" value="TreeGrafter"/>
</dbReference>
<keyword evidence="2" id="KW-1133">Transmembrane helix</keyword>
<dbReference type="GO" id="GO:0004852">
    <property type="term" value="F:uroporphyrinogen-III synthase activity"/>
    <property type="evidence" value="ECO:0007669"/>
    <property type="project" value="UniProtKB-EC"/>
</dbReference>
<dbReference type="InterPro" id="IPR003754">
    <property type="entry name" value="4pyrrol_synth_uPrphyn_synth"/>
</dbReference>
<reference evidence="4 5" key="1">
    <citation type="submission" date="2020-08" db="EMBL/GenBank/DDBJ databases">
        <title>Genome sequencing of Purple Non-Sulfur Bacteria from various extreme environments.</title>
        <authorList>
            <person name="Mayer M."/>
        </authorList>
    </citation>
    <scope>NUCLEOTIDE SEQUENCE [LARGE SCALE GENOMIC DNA]</scope>
    <source>
        <strain evidence="4 5">JA131</strain>
    </source>
</reference>
<organism evidence="4 5">
    <name type="scientific">Roseospira visakhapatnamensis</name>
    <dbReference type="NCBI Taxonomy" id="390880"/>
    <lineage>
        <taxon>Bacteria</taxon>
        <taxon>Pseudomonadati</taxon>
        <taxon>Pseudomonadota</taxon>
        <taxon>Alphaproteobacteria</taxon>
        <taxon>Rhodospirillales</taxon>
        <taxon>Rhodospirillaceae</taxon>
        <taxon>Roseospira</taxon>
    </lineage>
</organism>
<dbReference type="CDD" id="cd06578">
    <property type="entry name" value="HemD"/>
    <property type="match status" value="1"/>
</dbReference>
<dbReference type="EC" id="4.2.1.75" evidence="4"/>
<evidence type="ECO:0000313" key="4">
    <source>
        <dbReference type="EMBL" id="MBB4267161.1"/>
    </source>
</evidence>
<dbReference type="Proteomes" id="UP000554286">
    <property type="component" value="Unassembled WGS sequence"/>
</dbReference>
<evidence type="ECO:0000256" key="1">
    <source>
        <dbReference type="SAM" id="MobiDB-lite"/>
    </source>
</evidence>
<dbReference type="InterPro" id="IPR036108">
    <property type="entry name" value="4pyrrol_syn_uPrphyn_synt_sf"/>
</dbReference>
<protein>
    <submittedName>
        <fullName evidence="4">Uroporphyrinogen-III synthase</fullName>
        <ecNumber evidence="4">4.2.1.75</ecNumber>
    </submittedName>
</protein>
<evidence type="ECO:0000259" key="3">
    <source>
        <dbReference type="Pfam" id="PF02602"/>
    </source>
</evidence>
<dbReference type="GO" id="GO:0006780">
    <property type="term" value="P:uroporphyrinogen III biosynthetic process"/>
    <property type="evidence" value="ECO:0007669"/>
    <property type="project" value="InterPro"/>
</dbReference>
<feature type="compositionally biased region" description="Acidic residues" evidence="1">
    <location>
        <begin position="263"/>
        <end position="273"/>
    </location>
</feature>
<sequence>MRVLVTRPKEDAERLAMPLRAMGATVVNEPMLVIMPMAGPNVDLTGAQAVLLTSANGARALAMAIDRRDVPVYAVGDQTARVARAQGFATVHSAGGDVETLADLVARDLDPAHGTLLHAAGSTRAGDLAGVLGDRGFTVQVVRLYDARPTAALSKDLRDALTAGQIDAAVFFSPRTAKIFAEHVRGADLADALRGMTAYALSPAVARALSGLPLAQVRVAETPAQDAVLTLIQADVRDGRLVADAQPMTPLDAAPADARENDGVDEDAEDAEGEDARHGDDPDGDDPDGDDRTHDDGEAAYGGSADGEDPHDRVDDADDTEPVEHRAVRAVVVWGLALVLLVAGIVVTMPWWKPLLPPPYQALLPTFPQAPDSAAVANLRSRLDTLTADLATLRVSADETTAAALAEARLSLSARLDALEGHPSAAYPDVDVDIALADALASVAGRISTLSADTATLRAEVAALTARVETLSEVIPRTDPRAVALLIEISLLRERVKNGQRFADALKPLTTAPILDTDHDSALAVLSAHANTGVATLAALRHGFEAMSVDAARTVDSPDGESRAVWETTLASILSSETERRTDDTPMDGTLGTLFQAAVHIADNKLADAVTTLGALQGPAAAAAADWMADAHAHLAVDAALASLSSAALAGIGGAQTTE</sequence>
<dbReference type="SUPFAM" id="SSF69618">
    <property type="entry name" value="HemD-like"/>
    <property type="match status" value="1"/>
</dbReference>
<keyword evidence="5" id="KW-1185">Reference proteome</keyword>
<dbReference type="Pfam" id="PF02602">
    <property type="entry name" value="HEM4"/>
    <property type="match status" value="1"/>
</dbReference>
<gene>
    <name evidence="4" type="ORF">GGD89_002802</name>
</gene>
<feature type="domain" description="Tetrapyrrole biosynthesis uroporphyrinogen III synthase" evidence="3">
    <location>
        <begin position="14"/>
        <end position="228"/>
    </location>
</feature>
<name>A0A7W6REP1_9PROT</name>
<dbReference type="EMBL" id="JACIGK010000022">
    <property type="protein sequence ID" value="MBB4267161.1"/>
    <property type="molecule type" value="Genomic_DNA"/>
</dbReference>
<keyword evidence="4" id="KW-0456">Lyase</keyword>
<accession>A0A7W6REP1</accession>